<name>A0ABW5YQB2_9SPHI</name>
<proteinExistence type="predicted"/>
<evidence type="ECO:0000313" key="2">
    <source>
        <dbReference type="Proteomes" id="UP001597509"/>
    </source>
</evidence>
<accession>A0ABW5YQB2</accession>
<keyword evidence="2" id="KW-1185">Reference proteome</keyword>
<comment type="caution">
    <text evidence="1">The sequence shown here is derived from an EMBL/GenBank/DDBJ whole genome shotgun (WGS) entry which is preliminary data.</text>
</comment>
<dbReference type="EMBL" id="JBHUPE010000001">
    <property type="protein sequence ID" value="MFD2902528.1"/>
    <property type="molecule type" value="Genomic_DNA"/>
</dbReference>
<evidence type="ECO:0000313" key="1">
    <source>
        <dbReference type="EMBL" id="MFD2902528.1"/>
    </source>
</evidence>
<organism evidence="1 2">
    <name type="scientific">Sphingobacterium anhuiense</name>
    <dbReference type="NCBI Taxonomy" id="493780"/>
    <lineage>
        <taxon>Bacteria</taxon>
        <taxon>Pseudomonadati</taxon>
        <taxon>Bacteroidota</taxon>
        <taxon>Sphingobacteriia</taxon>
        <taxon>Sphingobacteriales</taxon>
        <taxon>Sphingobacteriaceae</taxon>
        <taxon>Sphingobacterium</taxon>
    </lineage>
</organism>
<protein>
    <submittedName>
        <fullName evidence="1">Uncharacterized protein</fullName>
    </submittedName>
</protein>
<reference evidence="2" key="1">
    <citation type="journal article" date="2019" name="Int. J. Syst. Evol. Microbiol.">
        <title>The Global Catalogue of Microorganisms (GCM) 10K type strain sequencing project: providing services to taxonomists for standard genome sequencing and annotation.</title>
        <authorList>
            <consortium name="The Broad Institute Genomics Platform"/>
            <consortium name="The Broad Institute Genome Sequencing Center for Infectious Disease"/>
            <person name="Wu L."/>
            <person name="Ma J."/>
        </authorList>
    </citation>
    <scope>NUCLEOTIDE SEQUENCE [LARGE SCALE GENOMIC DNA]</scope>
    <source>
        <strain evidence="2">KCTC 22209</strain>
    </source>
</reference>
<dbReference type="RefSeq" id="WP_380917559.1">
    <property type="nucleotide sequence ID" value="NZ_JBHUPE010000001.1"/>
</dbReference>
<sequence length="205" mass="23342">MQGIKIILLFIALMLTGSNMIYAHEDTALNSALEKMTQSVVTNNPQEYIRHTSPRLIIVMGGEENALKLFKESLSTLRDVHNITIDTVINYNKLDVIKLETISFKFIPQIMVTSVADTEESILIVTNVLAIKENVSPEWKFIDTNFVGDEEIDIMIPEFKDKVKIPRLAEEPLILPKKEVQKVLQNMLNFLDESLKQKPAVIDYP</sequence>
<dbReference type="Proteomes" id="UP001597509">
    <property type="component" value="Unassembled WGS sequence"/>
</dbReference>
<gene>
    <name evidence="1" type="ORF">ACFS6I_01230</name>
</gene>